<name>A0AA91Q0M7_CLALS</name>
<dbReference type="SMART" id="SM00320">
    <property type="entry name" value="WD40"/>
    <property type="match status" value="4"/>
</dbReference>
<dbReference type="InterPro" id="IPR036322">
    <property type="entry name" value="WD40_repeat_dom_sf"/>
</dbReference>
<dbReference type="AlphaFoldDB" id="A0AA91Q0M7"/>
<dbReference type="PANTHER" id="PTHR10971">
    <property type="entry name" value="MRNA EXPORT FACTOR AND BUB3"/>
    <property type="match status" value="1"/>
</dbReference>
<keyword evidence="1" id="KW-0853">WD repeat</keyword>
<organism evidence="3 4">
    <name type="scientific">Clavispora lusitaniae</name>
    <name type="common">Candida lusitaniae</name>
    <dbReference type="NCBI Taxonomy" id="36911"/>
    <lineage>
        <taxon>Eukaryota</taxon>
        <taxon>Fungi</taxon>
        <taxon>Dikarya</taxon>
        <taxon>Ascomycota</taxon>
        <taxon>Saccharomycotina</taxon>
        <taxon>Pichiomycetes</taxon>
        <taxon>Metschnikowiaceae</taxon>
        <taxon>Clavispora</taxon>
    </lineage>
</organism>
<dbReference type="Proteomes" id="UP000195602">
    <property type="component" value="Unassembled WGS sequence"/>
</dbReference>
<dbReference type="Pfam" id="PF00400">
    <property type="entry name" value="WD40"/>
    <property type="match status" value="1"/>
</dbReference>
<evidence type="ECO:0000256" key="2">
    <source>
        <dbReference type="ARBA" id="ARBA00022737"/>
    </source>
</evidence>
<dbReference type="KEGG" id="clus:A9F13_06g00550"/>
<protein>
    <submittedName>
        <fullName evidence="3">Cell cycle arrest protein</fullName>
    </submittedName>
</protein>
<dbReference type="InterPro" id="IPR001680">
    <property type="entry name" value="WD40_rpt"/>
</dbReference>
<dbReference type="SUPFAM" id="SSF50978">
    <property type="entry name" value="WD40 repeat-like"/>
    <property type="match status" value="1"/>
</dbReference>
<evidence type="ECO:0000313" key="3">
    <source>
        <dbReference type="EMBL" id="OVF08932.1"/>
    </source>
</evidence>
<accession>A0AA91Q0M7</accession>
<evidence type="ECO:0000256" key="1">
    <source>
        <dbReference type="ARBA" id="ARBA00022574"/>
    </source>
</evidence>
<proteinExistence type="predicted"/>
<keyword evidence="2" id="KW-0677">Repeat</keyword>
<dbReference type="InterPro" id="IPR015943">
    <property type="entry name" value="WD40/YVTN_repeat-like_dom_sf"/>
</dbReference>
<dbReference type="EMBL" id="LYUB02000006">
    <property type="protein sequence ID" value="OVF08932.1"/>
    <property type="molecule type" value="Genomic_DNA"/>
</dbReference>
<comment type="caution">
    <text evidence="3">The sequence shown here is derived from an EMBL/GenBank/DDBJ whole genome shotgun (WGS) entry which is preliminary data.</text>
</comment>
<gene>
    <name evidence="3" type="ORF">A9F13_06g00550</name>
</gene>
<reference evidence="3 4" key="1">
    <citation type="submission" date="2017-04" db="EMBL/GenBank/DDBJ databases">
        <title>Draft genome of the yeast Clavispora lusitaniae type strain CBS 6936.</title>
        <authorList>
            <person name="Durrens P."/>
            <person name="Klopp C."/>
            <person name="Biteau N."/>
            <person name="Fitton-Ouhabi V."/>
            <person name="Dementhon K."/>
            <person name="Accoceberry I."/>
            <person name="Sherman D.J."/>
            <person name="Noel T."/>
        </authorList>
    </citation>
    <scope>NUCLEOTIDE SEQUENCE [LARGE SCALE GENOMIC DNA]</scope>
    <source>
        <strain evidence="3 4">CBS 6936</strain>
    </source>
</reference>
<evidence type="ECO:0000313" key="4">
    <source>
        <dbReference type="Proteomes" id="UP000195602"/>
    </source>
</evidence>
<sequence length="335" mass="36512">MYVPLPTPPLDTLSCLSFSPDNVLAVSTYDESVLLYNCQASDGLRPQLAARISAPSAALKMVHTRARTTFAGLADGSVRPVDYENMKMDSPVLAPKQTLSGAISGLQCIPNQNNIVASSLDGTLSILDPRAPRVCHQAGGTKILAMDTTAKYITVARAASMVDIYDFRAPDKPLQTRASGLRFQVCALRSLPSEEGYALSSIDGRVAVEYFSDDFQQEKYAFKCHRTKADGADMVHAVTEVLFHPLGSMFTSGGDGCVCVWNWRSRKRMKQFPPLPGTPHAISHMDISADGTTLALGASDDSYMRRADFDDRTALEPSRVFIRLLGEAEVRPRTE</sequence>
<dbReference type="Gene3D" id="2.130.10.10">
    <property type="entry name" value="YVTN repeat-like/Quinoprotein amine dehydrogenase"/>
    <property type="match status" value="1"/>
</dbReference>